<feature type="transmembrane region" description="Helical" evidence="6">
    <location>
        <begin position="411"/>
        <end position="431"/>
    </location>
</feature>
<comment type="subcellular location">
    <subcellularLocation>
        <location evidence="1">Cell membrane</location>
        <topology evidence="1">Multi-pass membrane protein</topology>
    </subcellularLocation>
</comment>
<feature type="transmembrane region" description="Helical" evidence="6">
    <location>
        <begin position="48"/>
        <end position="68"/>
    </location>
</feature>
<dbReference type="PANTHER" id="PTHR30250:SF26">
    <property type="entry name" value="PSMA PROTEIN"/>
    <property type="match status" value="1"/>
</dbReference>
<dbReference type="AlphaFoldDB" id="B0TMI7"/>
<evidence type="ECO:0000256" key="5">
    <source>
        <dbReference type="ARBA" id="ARBA00023136"/>
    </source>
</evidence>
<dbReference type="GO" id="GO:0005886">
    <property type="term" value="C:plasma membrane"/>
    <property type="evidence" value="ECO:0007669"/>
    <property type="project" value="UniProtKB-SubCell"/>
</dbReference>
<name>B0TMI7_SHEHH</name>
<gene>
    <name evidence="7" type="ordered locus">Shal_1490</name>
</gene>
<evidence type="ECO:0000256" key="1">
    <source>
        <dbReference type="ARBA" id="ARBA00004651"/>
    </source>
</evidence>
<feature type="transmembrane region" description="Helical" evidence="6">
    <location>
        <begin position="468"/>
        <end position="491"/>
    </location>
</feature>
<evidence type="ECO:0000256" key="4">
    <source>
        <dbReference type="ARBA" id="ARBA00022989"/>
    </source>
</evidence>
<evidence type="ECO:0000313" key="7">
    <source>
        <dbReference type="EMBL" id="ABZ76056.1"/>
    </source>
</evidence>
<feature type="transmembrane region" description="Helical" evidence="6">
    <location>
        <begin position="162"/>
        <end position="183"/>
    </location>
</feature>
<evidence type="ECO:0000256" key="2">
    <source>
        <dbReference type="ARBA" id="ARBA00022475"/>
    </source>
</evidence>
<feature type="transmembrane region" description="Helical" evidence="6">
    <location>
        <begin position="382"/>
        <end position="399"/>
    </location>
</feature>
<evidence type="ECO:0000256" key="3">
    <source>
        <dbReference type="ARBA" id="ARBA00022692"/>
    </source>
</evidence>
<keyword evidence="2" id="KW-1003">Cell membrane</keyword>
<feature type="transmembrane region" description="Helical" evidence="6">
    <location>
        <begin position="89"/>
        <end position="112"/>
    </location>
</feature>
<dbReference type="PANTHER" id="PTHR30250">
    <property type="entry name" value="PST FAMILY PREDICTED COLANIC ACID TRANSPORTER"/>
    <property type="match status" value="1"/>
</dbReference>
<dbReference type="KEGG" id="shl:Shal_1490"/>
<keyword evidence="4 6" id="KW-1133">Transmembrane helix</keyword>
<feature type="transmembrane region" description="Helical" evidence="6">
    <location>
        <begin position="309"/>
        <end position="330"/>
    </location>
</feature>
<keyword evidence="3 6" id="KW-0812">Transmembrane</keyword>
<feature type="transmembrane region" description="Helical" evidence="6">
    <location>
        <begin position="18"/>
        <end position="36"/>
    </location>
</feature>
<organism evidence="7 8">
    <name type="scientific">Shewanella halifaxensis (strain HAW-EB4)</name>
    <dbReference type="NCBI Taxonomy" id="458817"/>
    <lineage>
        <taxon>Bacteria</taxon>
        <taxon>Pseudomonadati</taxon>
        <taxon>Pseudomonadota</taxon>
        <taxon>Gammaproteobacteria</taxon>
        <taxon>Alteromonadales</taxon>
        <taxon>Shewanellaceae</taxon>
        <taxon>Shewanella</taxon>
    </lineage>
</organism>
<evidence type="ECO:0000313" key="8">
    <source>
        <dbReference type="Proteomes" id="UP000001317"/>
    </source>
</evidence>
<feature type="transmembrane region" description="Helical" evidence="6">
    <location>
        <begin position="189"/>
        <end position="210"/>
    </location>
</feature>
<keyword evidence="5 6" id="KW-0472">Membrane</keyword>
<feature type="transmembrane region" description="Helical" evidence="6">
    <location>
        <begin position="350"/>
        <end position="370"/>
    </location>
</feature>
<dbReference type="InterPro" id="IPR050833">
    <property type="entry name" value="Poly_Biosynth_Transport"/>
</dbReference>
<dbReference type="HOGENOM" id="CLU_040798_1_0_6"/>
<feature type="transmembrane region" description="Helical" evidence="6">
    <location>
        <begin position="443"/>
        <end position="462"/>
    </location>
</feature>
<accession>B0TMI7</accession>
<evidence type="ECO:0000256" key="6">
    <source>
        <dbReference type="SAM" id="Phobius"/>
    </source>
</evidence>
<protein>
    <submittedName>
        <fullName evidence="7">Polysaccharide biosynthesis protein</fullName>
    </submittedName>
</protein>
<feature type="transmembrane region" description="Helical" evidence="6">
    <location>
        <begin position="132"/>
        <end position="150"/>
    </location>
</feature>
<proteinExistence type="predicted"/>
<reference evidence="7" key="1">
    <citation type="submission" date="2008-01" db="EMBL/GenBank/DDBJ databases">
        <title>Complete sequence of Shewanella halifaxensis HAW-EB4.</title>
        <authorList>
            <consortium name="US DOE Joint Genome Institute"/>
            <person name="Copeland A."/>
            <person name="Lucas S."/>
            <person name="Lapidus A."/>
            <person name="Glavina del Rio T."/>
            <person name="Dalin E."/>
            <person name="Tice H."/>
            <person name="Bruce D."/>
            <person name="Goodwin L."/>
            <person name="Pitluck S."/>
            <person name="Sims D."/>
            <person name="Brettin T."/>
            <person name="Detter J.C."/>
            <person name="Han C."/>
            <person name="Kuske C.R."/>
            <person name="Schmutz J."/>
            <person name="Larimer F."/>
            <person name="Land M."/>
            <person name="Hauser L."/>
            <person name="Kyrpides N."/>
            <person name="Kim E."/>
            <person name="Zhao J.-S."/>
            <person name="Richardson P."/>
        </authorList>
    </citation>
    <scope>NUCLEOTIDE SEQUENCE [LARGE SCALE GENOMIC DNA]</scope>
    <source>
        <strain evidence="7">HAW-EB4</strain>
    </source>
</reference>
<dbReference type="eggNOG" id="COG2244">
    <property type="taxonomic scope" value="Bacteria"/>
</dbReference>
<dbReference type="STRING" id="458817.Shal_1490"/>
<dbReference type="EMBL" id="CP000931">
    <property type="protein sequence ID" value="ABZ76056.1"/>
    <property type="molecule type" value="Genomic_DNA"/>
</dbReference>
<dbReference type="Proteomes" id="UP000001317">
    <property type="component" value="Chromosome"/>
</dbReference>
<dbReference type="RefSeq" id="WP_012276596.1">
    <property type="nucleotide sequence ID" value="NC_010334.1"/>
</dbReference>
<keyword evidence="8" id="KW-1185">Reference proteome</keyword>
<sequence length="512" mass="57560">MTEGTTKQEGNKIIAKNAIFLYLRMFFTLGVSLYTSRVVLDALGVEDFGIYNVVGSIVLMLSFLNTSMSSATARFITFEIGKKGKVQQVFTASVLIHIIIAFLILVTGWVLGKFVIFEQLDIPLSRLTAAQWVYYFSLLSASVAVLQVPYSAMVIAYEKFNVFAYVEIWNSILKLIVVYLLFNLDEDKLVIYGCLVFIVSIIIFLTYFIYAKNSFKDCALDFNLDFLLIKRMFSFSGWDLYGNLSVLARMQGVNILFNVFFGALINAANGVATQVQSAVMAFANSAVTAVKPQIVKSYASGDYVRTNELVLNAAKFTFIILLLVTLPLIFEMEYVLGLWLVKVPEYAVSFCQYILVFNFFANTSFVIISAIHATGNVKRPSLINGTLYLLVVPLSYIAFSMGTGPIVSFQINIFMVMLGMLSNAWTLNMYLPQFSIMSFVRQMMLPCLVITFLSTIVLFAFVTMFEQGFVRLVITTTLSSVVILVASYLLALDKKQKEWLLDMFFSKFNIKA</sequence>